<evidence type="ECO:0000313" key="2">
    <source>
        <dbReference type="Proteomes" id="UP001595851"/>
    </source>
</evidence>
<comment type="caution">
    <text evidence="1">The sequence shown here is derived from an EMBL/GenBank/DDBJ whole genome shotgun (WGS) entry which is preliminary data.</text>
</comment>
<dbReference type="Proteomes" id="UP001595851">
    <property type="component" value="Unassembled WGS sequence"/>
</dbReference>
<organism evidence="1 2">
    <name type="scientific">Nonomuraea purpurea</name>
    <dbReference type="NCBI Taxonomy" id="1849276"/>
    <lineage>
        <taxon>Bacteria</taxon>
        <taxon>Bacillati</taxon>
        <taxon>Actinomycetota</taxon>
        <taxon>Actinomycetes</taxon>
        <taxon>Streptosporangiales</taxon>
        <taxon>Streptosporangiaceae</taxon>
        <taxon>Nonomuraea</taxon>
    </lineage>
</organism>
<protein>
    <recommendedName>
        <fullName evidence="3">FxLD family lantipeptide</fullName>
    </recommendedName>
</protein>
<proteinExistence type="predicted"/>
<name>A0ABV8GPZ3_9ACTN</name>
<gene>
    <name evidence="1" type="ORF">ACFOY2_53280</name>
</gene>
<evidence type="ECO:0008006" key="3">
    <source>
        <dbReference type="Google" id="ProtNLM"/>
    </source>
</evidence>
<evidence type="ECO:0000313" key="1">
    <source>
        <dbReference type="EMBL" id="MFC4016068.1"/>
    </source>
</evidence>
<dbReference type="RefSeq" id="WP_379535863.1">
    <property type="nucleotide sequence ID" value="NZ_JBHSBI010000056.1"/>
</dbReference>
<keyword evidence="2" id="KW-1185">Reference proteome</keyword>
<reference evidence="2" key="1">
    <citation type="journal article" date="2019" name="Int. J. Syst. Evol. Microbiol.">
        <title>The Global Catalogue of Microorganisms (GCM) 10K type strain sequencing project: providing services to taxonomists for standard genome sequencing and annotation.</title>
        <authorList>
            <consortium name="The Broad Institute Genomics Platform"/>
            <consortium name="The Broad Institute Genome Sequencing Center for Infectious Disease"/>
            <person name="Wu L."/>
            <person name="Ma J."/>
        </authorList>
    </citation>
    <scope>NUCLEOTIDE SEQUENCE [LARGE SCALE GENOMIC DNA]</scope>
    <source>
        <strain evidence="2">TBRC 1276</strain>
    </source>
</reference>
<sequence length="56" mass="5785">MALRTSTPTLDLFDLFDLSPQAGPVHELPGTMASGDCTDDTCTNTCATSCGCGDDD</sequence>
<dbReference type="EMBL" id="JBHSBI010000056">
    <property type="protein sequence ID" value="MFC4016068.1"/>
    <property type="molecule type" value="Genomic_DNA"/>
</dbReference>
<accession>A0ABV8GPZ3</accession>